<evidence type="ECO:0000313" key="1">
    <source>
        <dbReference type="EMBL" id="MPL79453.1"/>
    </source>
</evidence>
<comment type="caution">
    <text evidence="1">The sequence shown here is derived from an EMBL/GenBank/DDBJ whole genome shotgun (WGS) entry which is preliminary data.</text>
</comment>
<organism evidence="1">
    <name type="scientific">bioreactor metagenome</name>
    <dbReference type="NCBI Taxonomy" id="1076179"/>
    <lineage>
        <taxon>unclassified sequences</taxon>
        <taxon>metagenomes</taxon>
        <taxon>ecological metagenomes</taxon>
    </lineage>
</organism>
<sequence>MFAHDYIYGFYGSVSPPHSVHSGEKDEKLSKNPARFISSSYTLTDMKNVKTSVDGDILTITVDLSQEVGPSSSGKTIIIGSSMGNKPIDRKHPDVRVGVNVYKKV</sequence>
<reference evidence="1" key="1">
    <citation type="submission" date="2019-08" db="EMBL/GenBank/DDBJ databases">
        <authorList>
            <person name="Kucharzyk K."/>
            <person name="Murdoch R.W."/>
            <person name="Higgins S."/>
            <person name="Loffler F."/>
        </authorList>
    </citation>
    <scope>NUCLEOTIDE SEQUENCE</scope>
</reference>
<gene>
    <name evidence="1" type="ORF">SDC9_25331</name>
</gene>
<name>A0A644UL44_9ZZZZ</name>
<accession>A0A644UL44</accession>
<proteinExistence type="predicted"/>
<dbReference type="EMBL" id="VSSQ01000127">
    <property type="protein sequence ID" value="MPL79453.1"/>
    <property type="molecule type" value="Genomic_DNA"/>
</dbReference>
<protein>
    <submittedName>
        <fullName evidence="1">Uncharacterized protein</fullName>
    </submittedName>
</protein>
<dbReference type="AlphaFoldDB" id="A0A644UL44"/>